<protein>
    <submittedName>
        <fullName evidence="2">Reverse transcriptase, RNA-dependent DNA polymerase</fullName>
    </submittedName>
</protein>
<name>A0A5A7U6L8_CUCMM</name>
<reference evidence="4 5" key="1">
    <citation type="submission" date="2019-08" db="EMBL/GenBank/DDBJ databases">
        <title>Draft genome sequences of two oriental melons (Cucumis melo L. var makuwa).</title>
        <authorList>
            <person name="Kwon S.-Y."/>
        </authorList>
    </citation>
    <scope>NUCLEOTIDE SEQUENCE [LARGE SCALE GENOMIC DNA]</scope>
    <source>
        <strain evidence="5">cv. Chang Bougi</strain>
        <strain evidence="4">cv. SW 3</strain>
        <tissue evidence="2">Leaf</tissue>
    </source>
</reference>
<accession>A0A5A7U6L8</accession>
<dbReference type="Pfam" id="PF07727">
    <property type="entry name" value="RVT_2"/>
    <property type="match status" value="1"/>
</dbReference>
<proteinExistence type="predicted"/>
<evidence type="ECO:0000259" key="1">
    <source>
        <dbReference type="Pfam" id="PF07727"/>
    </source>
</evidence>
<dbReference type="AlphaFoldDB" id="A0A5A7U6L8"/>
<dbReference type="Proteomes" id="UP000321947">
    <property type="component" value="Unassembled WGS sequence"/>
</dbReference>
<feature type="domain" description="Reverse transcriptase Ty1/copia-type" evidence="1">
    <location>
        <begin position="51"/>
        <end position="108"/>
    </location>
</feature>
<keyword evidence="2" id="KW-0695">RNA-directed DNA polymerase</keyword>
<evidence type="ECO:0000313" key="4">
    <source>
        <dbReference type="Proteomes" id="UP000321393"/>
    </source>
</evidence>
<sequence length="115" mass="13454">MEEMRVLEKNKTWDLYTLSKGFKTLRCKCIPLKYKENGILDRHKVSLQERESAVLIVYVNDIVLSGDDIDELVQLKKKMGFEFEIKDLGNLKYFLGMEIARAREGICIPKKVDRL</sequence>
<dbReference type="EMBL" id="SSTE01012063">
    <property type="protein sequence ID" value="KAA0049806.1"/>
    <property type="molecule type" value="Genomic_DNA"/>
</dbReference>
<dbReference type="GO" id="GO:0003964">
    <property type="term" value="F:RNA-directed DNA polymerase activity"/>
    <property type="evidence" value="ECO:0007669"/>
    <property type="project" value="UniProtKB-KW"/>
</dbReference>
<keyword evidence="2" id="KW-0548">Nucleotidyltransferase</keyword>
<evidence type="ECO:0000313" key="5">
    <source>
        <dbReference type="Proteomes" id="UP000321947"/>
    </source>
</evidence>
<keyword evidence="2" id="KW-0808">Transferase</keyword>
<comment type="caution">
    <text evidence="2">The sequence shown here is derived from an EMBL/GenBank/DDBJ whole genome shotgun (WGS) entry which is preliminary data.</text>
</comment>
<gene>
    <name evidence="3" type="ORF">E5676_scaffold142G00260</name>
    <name evidence="2" type="ORF">E6C27_scaffold76G001740</name>
</gene>
<dbReference type="OrthoDB" id="1002363at2759"/>
<organism evidence="2 4">
    <name type="scientific">Cucumis melo var. makuwa</name>
    <name type="common">Oriental melon</name>
    <dbReference type="NCBI Taxonomy" id="1194695"/>
    <lineage>
        <taxon>Eukaryota</taxon>
        <taxon>Viridiplantae</taxon>
        <taxon>Streptophyta</taxon>
        <taxon>Embryophyta</taxon>
        <taxon>Tracheophyta</taxon>
        <taxon>Spermatophyta</taxon>
        <taxon>Magnoliopsida</taxon>
        <taxon>eudicotyledons</taxon>
        <taxon>Gunneridae</taxon>
        <taxon>Pentapetalae</taxon>
        <taxon>rosids</taxon>
        <taxon>fabids</taxon>
        <taxon>Cucurbitales</taxon>
        <taxon>Cucurbitaceae</taxon>
        <taxon>Benincaseae</taxon>
        <taxon>Cucumis</taxon>
    </lineage>
</organism>
<dbReference type="Proteomes" id="UP000321393">
    <property type="component" value="Unassembled WGS sequence"/>
</dbReference>
<evidence type="ECO:0000313" key="2">
    <source>
        <dbReference type="EMBL" id="KAA0049806.1"/>
    </source>
</evidence>
<dbReference type="EMBL" id="SSTD01004586">
    <property type="protein sequence ID" value="TYK23059.1"/>
    <property type="molecule type" value="Genomic_DNA"/>
</dbReference>
<evidence type="ECO:0000313" key="3">
    <source>
        <dbReference type="EMBL" id="TYK23059.1"/>
    </source>
</evidence>
<dbReference type="InterPro" id="IPR013103">
    <property type="entry name" value="RVT_2"/>
</dbReference>